<name>A0A834HAE6_RHOSS</name>
<keyword evidence="2" id="KW-1185">Reference proteome</keyword>
<comment type="caution">
    <text evidence="1">The sequence shown here is derived from an EMBL/GenBank/DDBJ whole genome shotgun (WGS) entry which is preliminary data.</text>
</comment>
<organism evidence="1 2">
    <name type="scientific">Rhododendron simsii</name>
    <name type="common">Sims's rhododendron</name>
    <dbReference type="NCBI Taxonomy" id="118357"/>
    <lineage>
        <taxon>Eukaryota</taxon>
        <taxon>Viridiplantae</taxon>
        <taxon>Streptophyta</taxon>
        <taxon>Embryophyta</taxon>
        <taxon>Tracheophyta</taxon>
        <taxon>Spermatophyta</taxon>
        <taxon>Magnoliopsida</taxon>
        <taxon>eudicotyledons</taxon>
        <taxon>Gunneridae</taxon>
        <taxon>Pentapetalae</taxon>
        <taxon>asterids</taxon>
        <taxon>Ericales</taxon>
        <taxon>Ericaceae</taxon>
        <taxon>Ericoideae</taxon>
        <taxon>Rhodoreae</taxon>
        <taxon>Rhododendron</taxon>
    </lineage>
</organism>
<sequence>MINRDNEMVPVSVVDTDEDAHASVEDQNMEIDPPIDGGISCLHESAHEIDKEKNGMHLVNNDMYQQQGDAESVVEVSNVHANCTTGDIMDVPYPHFTDLCQNGYLWRVKARLVRMVEVINPLLPSMTLRLILLDEQAGTKASVGPILSRIDMVVTGLQTDMAETGPQMGTYLVHLAFLALELDSR</sequence>
<dbReference type="EMBL" id="WJXA01000002">
    <property type="protein sequence ID" value="KAF7149612.1"/>
    <property type="molecule type" value="Genomic_DNA"/>
</dbReference>
<gene>
    <name evidence="1" type="ORF">RHSIM_Rhsim02G0209300</name>
</gene>
<dbReference type="Proteomes" id="UP000626092">
    <property type="component" value="Unassembled WGS sequence"/>
</dbReference>
<proteinExistence type="predicted"/>
<protein>
    <submittedName>
        <fullName evidence="1">Uncharacterized protein</fullName>
    </submittedName>
</protein>
<dbReference type="OrthoDB" id="1608608at2759"/>
<accession>A0A834HAE6</accession>
<evidence type="ECO:0000313" key="2">
    <source>
        <dbReference type="Proteomes" id="UP000626092"/>
    </source>
</evidence>
<dbReference type="AlphaFoldDB" id="A0A834HAE6"/>
<evidence type="ECO:0000313" key="1">
    <source>
        <dbReference type="EMBL" id="KAF7149612.1"/>
    </source>
</evidence>
<reference evidence="1" key="1">
    <citation type="submission" date="2019-11" db="EMBL/GenBank/DDBJ databases">
        <authorList>
            <person name="Liu Y."/>
            <person name="Hou J."/>
            <person name="Li T.-Q."/>
            <person name="Guan C.-H."/>
            <person name="Wu X."/>
            <person name="Wu H.-Z."/>
            <person name="Ling F."/>
            <person name="Zhang R."/>
            <person name="Shi X.-G."/>
            <person name="Ren J.-P."/>
            <person name="Chen E.-F."/>
            <person name="Sun J.-M."/>
        </authorList>
    </citation>
    <scope>NUCLEOTIDE SEQUENCE</scope>
    <source>
        <strain evidence="1">Adult_tree_wgs_1</strain>
        <tissue evidence="1">Leaves</tissue>
    </source>
</reference>